<dbReference type="Proteomes" id="UP001358417">
    <property type="component" value="Unassembled WGS sequence"/>
</dbReference>
<evidence type="ECO:0000313" key="3">
    <source>
        <dbReference type="Proteomes" id="UP001358417"/>
    </source>
</evidence>
<feature type="compositionally biased region" description="Basic and acidic residues" evidence="1">
    <location>
        <begin position="75"/>
        <end position="85"/>
    </location>
</feature>
<accession>A0AAV9NPS1</accession>
<reference evidence="2 3" key="1">
    <citation type="submission" date="2023-08" db="EMBL/GenBank/DDBJ databases">
        <title>Black Yeasts Isolated from many extreme environments.</title>
        <authorList>
            <person name="Coleine C."/>
            <person name="Stajich J.E."/>
            <person name="Selbmann L."/>
        </authorList>
    </citation>
    <scope>NUCLEOTIDE SEQUENCE [LARGE SCALE GENOMIC DNA]</scope>
    <source>
        <strain evidence="2 3">CCFEE 5792</strain>
    </source>
</reference>
<dbReference type="PANTHER" id="PTHR38111">
    <property type="entry name" value="ZN(2)-C6 FUNGAL-TYPE DOMAIN-CONTAINING PROTEIN-RELATED"/>
    <property type="match status" value="1"/>
</dbReference>
<feature type="region of interest" description="Disordered" evidence="1">
    <location>
        <begin position="1"/>
        <end position="96"/>
    </location>
</feature>
<comment type="caution">
    <text evidence="2">The sequence shown here is derived from an EMBL/GenBank/DDBJ whole genome shotgun (WGS) entry which is preliminary data.</text>
</comment>
<feature type="compositionally biased region" description="Polar residues" evidence="1">
    <location>
        <begin position="42"/>
        <end position="60"/>
    </location>
</feature>
<gene>
    <name evidence="2" type="ORF">LTR84_005296</name>
</gene>
<sequence length="514" mass="57985">MTIGRPRLPGTEAERAEARRAKVRANVQAFRKRQKDKKLSEESASPESGNDSCTSGQALTSRLQSSSPLPPLDRLSLKESNRQESPESSDGEVSMDSGSWLWAIQSEMGLRISSKFYHEAILSSLNGNSKCQNSPSTYESIQSGSKERFTICCSSWITSATLEMGRCETDVLMEALVGASLAIMGREQQDSEMRLQAAYAQSRALRRLRYSITRYEEGDNSVDTVLLSLTALTCAMSELIANQSWANFNRHLLGVGALIFHSGPGALEQQSIRQHFFGYRAMQTPFLFMDRQTAFLASPEWIEFPEKSACRLAQQPLHTMLDIALKILPEIVKQEMAKKWKTSTLKERLQFAWNTVAELESWERRLRSGHKGPLYTKRNALWKGMDENAFEFTSSSSAIAFTMYTAVRIHVASLIASVSSSLLLREPHADVRPHAAMLEAYRWSRIACQCLEFFHNDKPKVNGRIITLWPLETAWELFSHLQADKCVDVSKEMAWCQGTAERLSSMGIPPFQWR</sequence>
<keyword evidence="3" id="KW-1185">Reference proteome</keyword>
<dbReference type="EMBL" id="JAVRRD010000002">
    <property type="protein sequence ID" value="KAK5063219.1"/>
    <property type="molecule type" value="Genomic_DNA"/>
</dbReference>
<proteinExistence type="predicted"/>
<dbReference type="AlphaFoldDB" id="A0AAV9NPS1"/>
<protein>
    <submittedName>
        <fullName evidence="2">Uncharacterized protein</fullName>
    </submittedName>
</protein>
<evidence type="ECO:0000256" key="1">
    <source>
        <dbReference type="SAM" id="MobiDB-lite"/>
    </source>
</evidence>
<organism evidence="2 3">
    <name type="scientific">Exophiala bonariae</name>
    <dbReference type="NCBI Taxonomy" id="1690606"/>
    <lineage>
        <taxon>Eukaryota</taxon>
        <taxon>Fungi</taxon>
        <taxon>Dikarya</taxon>
        <taxon>Ascomycota</taxon>
        <taxon>Pezizomycotina</taxon>
        <taxon>Eurotiomycetes</taxon>
        <taxon>Chaetothyriomycetidae</taxon>
        <taxon>Chaetothyriales</taxon>
        <taxon>Herpotrichiellaceae</taxon>
        <taxon>Exophiala</taxon>
    </lineage>
</organism>
<evidence type="ECO:0000313" key="2">
    <source>
        <dbReference type="EMBL" id="KAK5063219.1"/>
    </source>
</evidence>
<name>A0AAV9NPS1_9EURO</name>
<dbReference type="GeneID" id="89973474"/>
<dbReference type="InterPro" id="IPR053178">
    <property type="entry name" value="Osmoadaptation_assoc"/>
</dbReference>
<dbReference type="RefSeq" id="XP_064711491.1">
    <property type="nucleotide sequence ID" value="XM_064848867.1"/>
</dbReference>